<dbReference type="Gene3D" id="1.25.10.10">
    <property type="entry name" value="Leucine-rich Repeat Variant"/>
    <property type="match status" value="1"/>
</dbReference>
<dbReference type="InterPro" id="IPR011987">
    <property type="entry name" value="ATPase_V1-cplx_hsu_C"/>
</dbReference>
<dbReference type="AlphaFoldDB" id="A0A8J6DZ23"/>
<keyword evidence="3" id="KW-0375">Hydrogen ion transport</keyword>
<name>A0A8J6DZ23_9EUKA</name>
<dbReference type="Pfam" id="PF03224">
    <property type="entry name" value="V-ATPase_H_N"/>
    <property type="match status" value="1"/>
</dbReference>
<dbReference type="EMBL" id="JAHDYR010000066">
    <property type="protein sequence ID" value="KAG9390143.1"/>
    <property type="molecule type" value="Genomic_DNA"/>
</dbReference>
<evidence type="ECO:0000256" key="4">
    <source>
        <dbReference type="ARBA" id="ARBA00023065"/>
    </source>
</evidence>
<dbReference type="OrthoDB" id="10263554at2759"/>
<dbReference type="GO" id="GO:0046961">
    <property type="term" value="F:proton-transporting ATPase activity, rotational mechanism"/>
    <property type="evidence" value="ECO:0007669"/>
    <property type="project" value="InterPro"/>
</dbReference>
<dbReference type="PANTHER" id="PTHR10698">
    <property type="entry name" value="V-TYPE PROTON ATPASE SUBUNIT H"/>
    <property type="match status" value="1"/>
</dbReference>
<sequence length="439" mass="48282">MSEIDWAKYGATGLISSECVELLDKESYKDTFDTLTLEASRENCALLVGAIKTIAKPDAISYILTLLYEYCTEESEDIAFTRAERMDLLLGDDPLAVITVIASTQQVTTAISQGNDSITSVINYELAAHLLVHIMLNEKPESELHANAMKEARKYVTAWTEVNTSDKGTFLAYVHAMGIIFTVRELRKVFIDHGGVEKTLAWLAAAEKHDVTTLTYRVVYVIWLLTFHDHARPQFLKHDAVPALLGLLLESKEKVVRISMLALRNLLQDKAGVITAVASCIDQYLEPMRVRSYADPDIIESIAVVTKTVSDAVATLSTWSAYKEEVASGTLKRTPVHESTMFWKQNAHRLADNGADTMNRVAAVIIESTDPVSIAVGCSDLAHFLDGYDGARTLVESVPGLRARLLHLVAASDKTIVAAALRLLQRLIVGPTHLALGDL</sequence>
<dbReference type="Pfam" id="PF11698">
    <property type="entry name" value="V-ATPase_H_C"/>
    <property type="match status" value="1"/>
</dbReference>
<evidence type="ECO:0000313" key="7">
    <source>
        <dbReference type="Proteomes" id="UP000717585"/>
    </source>
</evidence>
<dbReference type="Gene3D" id="1.25.40.150">
    <property type="entry name" value="V-type ATPase, subunit H, C-terminal domain"/>
    <property type="match status" value="1"/>
</dbReference>
<evidence type="ECO:0000259" key="5">
    <source>
        <dbReference type="Pfam" id="PF11698"/>
    </source>
</evidence>
<evidence type="ECO:0000256" key="3">
    <source>
        <dbReference type="ARBA" id="ARBA00022781"/>
    </source>
</evidence>
<keyword evidence="7" id="KW-1185">Reference proteome</keyword>
<accession>A0A8J6DZ23</accession>
<evidence type="ECO:0000256" key="1">
    <source>
        <dbReference type="ARBA" id="ARBA00008613"/>
    </source>
</evidence>
<dbReference type="InterPro" id="IPR038497">
    <property type="entry name" value="ATPase_V1-cplx_hsu_C_sf"/>
</dbReference>
<protein>
    <submittedName>
        <fullName evidence="6">ATPase V1 complex subunit H</fullName>
    </submittedName>
</protein>
<dbReference type="PANTHER" id="PTHR10698:SF0">
    <property type="entry name" value="V-TYPE PROTON ATPASE SUBUNIT H"/>
    <property type="match status" value="1"/>
</dbReference>
<comment type="caution">
    <text evidence="6">The sequence shown here is derived from an EMBL/GenBank/DDBJ whole genome shotgun (WGS) entry which is preliminary data.</text>
</comment>
<dbReference type="GO" id="GO:0000221">
    <property type="term" value="C:vacuolar proton-transporting V-type ATPase, V1 domain"/>
    <property type="evidence" value="ECO:0007669"/>
    <property type="project" value="InterPro"/>
</dbReference>
<organism evidence="6 7">
    <name type="scientific">Carpediemonas membranifera</name>
    <dbReference type="NCBI Taxonomy" id="201153"/>
    <lineage>
        <taxon>Eukaryota</taxon>
        <taxon>Metamonada</taxon>
        <taxon>Carpediemonas-like organisms</taxon>
        <taxon>Carpediemonas</taxon>
    </lineage>
</organism>
<dbReference type="InterPro" id="IPR016024">
    <property type="entry name" value="ARM-type_fold"/>
</dbReference>
<keyword evidence="2" id="KW-0813">Transport</keyword>
<dbReference type="InterPro" id="IPR011989">
    <property type="entry name" value="ARM-like"/>
</dbReference>
<keyword evidence="4" id="KW-0406">Ion transport</keyword>
<proteinExistence type="inferred from homology"/>
<dbReference type="Proteomes" id="UP000717585">
    <property type="component" value="Unassembled WGS sequence"/>
</dbReference>
<evidence type="ECO:0000313" key="6">
    <source>
        <dbReference type="EMBL" id="KAG9390143.1"/>
    </source>
</evidence>
<reference evidence="6" key="1">
    <citation type="submission" date="2021-05" db="EMBL/GenBank/DDBJ databases">
        <title>A free-living protist that lacks canonical eukaryotic 1 DNA replication and segregation systems.</title>
        <authorList>
            <person name="Salas-Leiva D.E."/>
            <person name="Tromer E.C."/>
            <person name="Curtis B.A."/>
            <person name="Jerlstrom-Hultqvist J."/>
            <person name="Kolisko M."/>
            <person name="Yi Z."/>
            <person name="Salas-Leiva J.S."/>
            <person name="Gallot-Lavallee L."/>
            <person name="Kops G.J.P.L."/>
            <person name="Archibald J.M."/>
            <person name="Simpson A.G.B."/>
            <person name="Roger A.J."/>
        </authorList>
    </citation>
    <scope>NUCLEOTIDE SEQUENCE</scope>
    <source>
        <strain evidence="6">BICM</strain>
    </source>
</reference>
<dbReference type="InterPro" id="IPR004908">
    <property type="entry name" value="ATPase_V1-cplx_hsu"/>
</dbReference>
<comment type="similarity">
    <text evidence="1">Belongs to the V-ATPase H subunit family.</text>
</comment>
<gene>
    <name evidence="6" type="ORF">J8273_8181</name>
</gene>
<feature type="domain" description="ATPase V1 complex subunit H C-terminal" evidence="5">
    <location>
        <begin position="316"/>
        <end position="429"/>
    </location>
</feature>
<evidence type="ECO:0000256" key="2">
    <source>
        <dbReference type="ARBA" id="ARBA00022448"/>
    </source>
</evidence>
<dbReference type="SUPFAM" id="SSF48371">
    <property type="entry name" value="ARM repeat"/>
    <property type="match status" value="1"/>
</dbReference>